<gene>
    <name evidence="1" type="ORF">QO000_002984</name>
</gene>
<sequence length="73" mass="8153">MANDESVIVGEQQDGEWAESVEETTDKLTKCSVHITADLKDQIKQGVITFEQQVENMKEQNVTITYTQSGSAF</sequence>
<evidence type="ECO:0000313" key="1">
    <source>
        <dbReference type="EMBL" id="MDQ0484000.1"/>
    </source>
</evidence>
<reference evidence="1" key="1">
    <citation type="submission" date="2023-07" db="EMBL/GenBank/DDBJ databases">
        <title>Genomic Encyclopedia of Type Strains, Phase IV (KMG-IV): sequencing the most valuable type-strain genomes for metagenomic binning, comparative biology and taxonomic classification.</title>
        <authorList>
            <person name="Goeker M."/>
        </authorList>
    </citation>
    <scope>NUCLEOTIDE SEQUENCE [LARGE SCALE GENOMIC DNA]</scope>
    <source>
        <strain evidence="1">JSM 076093</strain>
    </source>
</reference>
<proteinExistence type="predicted"/>
<keyword evidence="2" id="KW-1185">Reference proteome</keyword>
<evidence type="ECO:0000313" key="2">
    <source>
        <dbReference type="Proteomes" id="UP001226720"/>
    </source>
</evidence>
<protein>
    <submittedName>
        <fullName evidence="1">Transcriptional regulator</fullName>
    </submittedName>
</protein>
<dbReference type="Proteomes" id="UP001226720">
    <property type="component" value="Unassembled WGS sequence"/>
</dbReference>
<dbReference type="EMBL" id="JAUSWM010000005">
    <property type="protein sequence ID" value="MDQ0484000.1"/>
    <property type="molecule type" value="Genomic_DNA"/>
</dbReference>
<comment type="caution">
    <text evidence="1">The sequence shown here is derived from an EMBL/GenBank/DDBJ whole genome shotgun (WGS) entry which is preliminary data.</text>
</comment>
<dbReference type="RefSeq" id="WP_301552656.1">
    <property type="nucleotide sequence ID" value="NZ_JAQRMZ010000009.1"/>
</dbReference>
<name>A0ABU0K5P7_9BACL</name>
<accession>A0ABU0K5P7</accession>
<organism evidence="1 2">
    <name type="scientific">Guptibacillus hwajinpoensis</name>
    <dbReference type="NCBI Taxonomy" id="208199"/>
    <lineage>
        <taxon>Bacteria</taxon>
        <taxon>Bacillati</taxon>
        <taxon>Bacillota</taxon>
        <taxon>Bacilli</taxon>
        <taxon>Bacillales</taxon>
        <taxon>Guptibacillaceae</taxon>
        <taxon>Guptibacillus</taxon>
    </lineage>
</organism>
<dbReference type="GeneID" id="301328307"/>